<dbReference type="Proteomes" id="UP000247540">
    <property type="component" value="Unassembled WGS sequence"/>
</dbReference>
<sequence length="46" mass="4925">MHCDVGAYAHWIRPLSALPPDAPIEHAPIVRQITDSALPARGPAPD</sequence>
<proteinExistence type="predicted"/>
<organism evidence="1 2">
    <name type="scientific">Xylophilus ampelinus</name>
    <dbReference type="NCBI Taxonomy" id="54067"/>
    <lineage>
        <taxon>Bacteria</taxon>
        <taxon>Pseudomonadati</taxon>
        <taxon>Pseudomonadota</taxon>
        <taxon>Betaproteobacteria</taxon>
        <taxon>Burkholderiales</taxon>
        <taxon>Xylophilus</taxon>
    </lineage>
</organism>
<reference evidence="1 2" key="1">
    <citation type="submission" date="2018-06" db="EMBL/GenBank/DDBJ databases">
        <title>Genomic Encyclopedia of Type Strains, Phase III (KMG-III): the genomes of soil and plant-associated and newly described type strains.</title>
        <authorList>
            <person name="Whitman W."/>
        </authorList>
    </citation>
    <scope>NUCLEOTIDE SEQUENCE [LARGE SCALE GENOMIC DNA]</scope>
    <source>
        <strain evidence="1 2">CECT 7646</strain>
    </source>
</reference>
<evidence type="ECO:0000313" key="2">
    <source>
        <dbReference type="Proteomes" id="UP000247540"/>
    </source>
</evidence>
<comment type="caution">
    <text evidence="1">The sequence shown here is derived from an EMBL/GenBank/DDBJ whole genome shotgun (WGS) entry which is preliminary data.</text>
</comment>
<protein>
    <submittedName>
        <fullName evidence="1">Uncharacterized protein</fullName>
    </submittedName>
</protein>
<dbReference type="AlphaFoldDB" id="A0A318SJW9"/>
<evidence type="ECO:0000313" key="1">
    <source>
        <dbReference type="EMBL" id="PYE75063.1"/>
    </source>
</evidence>
<dbReference type="EMBL" id="QJTC01000020">
    <property type="protein sequence ID" value="PYE75063.1"/>
    <property type="molecule type" value="Genomic_DNA"/>
</dbReference>
<gene>
    <name evidence="1" type="ORF">DFQ15_12016</name>
</gene>
<name>A0A318SJW9_9BURK</name>
<dbReference type="RefSeq" id="WP_259292661.1">
    <property type="nucleotide sequence ID" value="NZ_JAMOFZ010000019.1"/>
</dbReference>
<keyword evidence="2" id="KW-1185">Reference proteome</keyword>
<accession>A0A318SJW9</accession>